<reference evidence="2 3" key="1">
    <citation type="submission" date="2012-02" db="EMBL/GenBank/DDBJ databases">
        <title>Complete genome sequence of Actinoplanes missouriensis 431 (= NBRC 102363).</title>
        <authorList>
            <person name="Ohnishi Y."/>
            <person name="Ishikawa J."/>
            <person name="Sekine M."/>
            <person name="Hosoyama A."/>
            <person name="Harada T."/>
            <person name="Narita H."/>
            <person name="Hata T."/>
            <person name="Konno Y."/>
            <person name="Tutikane K."/>
            <person name="Fujita N."/>
            <person name="Horinouchi S."/>
            <person name="Hayakawa M."/>
        </authorList>
    </citation>
    <scope>NUCLEOTIDE SEQUENCE [LARGE SCALE GENOMIC DNA]</scope>
    <source>
        <strain evidence="3">ATCC 14538 / DSM 43046 / CBS 188.64 / JCM 3121 / NBRC 102363 / NCIMB 12654 / NRRL B-3342 / UNCC 431</strain>
    </source>
</reference>
<dbReference type="EMBL" id="AP012319">
    <property type="protein sequence ID" value="BAL88364.1"/>
    <property type="molecule type" value="Genomic_DNA"/>
</dbReference>
<evidence type="ECO:0000256" key="1">
    <source>
        <dbReference type="SAM" id="Phobius"/>
    </source>
</evidence>
<feature type="transmembrane region" description="Helical" evidence="1">
    <location>
        <begin position="106"/>
        <end position="128"/>
    </location>
</feature>
<keyword evidence="1" id="KW-0812">Transmembrane</keyword>
<accession>I0H5S7</accession>
<proteinExistence type="predicted"/>
<feature type="transmembrane region" description="Helical" evidence="1">
    <location>
        <begin position="69"/>
        <end position="94"/>
    </location>
</feature>
<dbReference type="STRING" id="512565.AMIS_31440"/>
<keyword evidence="3" id="KW-1185">Reference proteome</keyword>
<keyword evidence="1" id="KW-1133">Transmembrane helix</keyword>
<sequence length="130" mass="13295">MRSAHHPVSRPSLDGGEARPDVGRVRSRALLVSVAGWLGVAVVYLIVAFSTEGAPPGCSGIQCLNTRGMLLAMGFLFGLPMMLIGMALSAAAIVVMSRSARSGPVLGIKVTGVAIGVVLVLAGSFVMATF</sequence>
<dbReference type="HOGENOM" id="CLU_1933517_0_0_11"/>
<dbReference type="AlphaFoldDB" id="I0H5S7"/>
<gene>
    <name evidence="2" type="ordered locus">AMIS_31440</name>
</gene>
<organism evidence="2 3">
    <name type="scientific">Actinoplanes missouriensis (strain ATCC 14538 / DSM 43046 / CBS 188.64 / JCM 3121 / NBRC 102363 / NCIMB 12654 / NRRL B-3342 / UNCC 431)</name>
    <dbReference type="NCBI Taxonomy" id="512565"/>
    <lineage>
        <taxon>Bacteria</taxon>
        <taxon>Bacillati</taxon>
        <taxon>Actinomycetota</taxon>
        <taxon>Actinomycetes</taxon>
        <taxon>Micromonosporales</taxon>
        <taxon>Micromonosporaceae</taxon>
        <taxon>Actinoplanes</taxon>
    </lineage>
</organism>
<dbReference type="KEGG" id="ams:AMIS_31440"/>
<dbReference type="PATRIC" id="fig|512565.3.peg.3140"/>
<evidence type="ECO:0000313" key="3">
    <source>
        <dbReference type="Proteomes" id="UP000007882"/>
    </source>
</evidence>
<feature type="transmembrane region" description="Helical" evidence="1">
    <location>
        <begin position="29"/>
        <end position="49"/>
    </location>
</feature>
<keyword evidence="1" id="KW-0472">Membrane</keyword>
<evidence type="ECO:0008006" key="4">
    <source>
        <dbReference type="Google" id="ProtNLM"/>
    </source>
</evidence>
<protein>
    <recommendedName>
        <fullName evidence="4">Vitamin K epoxide reductase domain-containing protein</fullName>
    </recommendedName>
</protein>
<dbReference type="Proteomes" id="UP000007882">
    <property type="component" value="Chromosome"/>
</dbReference>
<name>I0H5S7_ACTM4</name>
<evidence type="ECO:0000313" key="2">
    <source>
        <dbReference type="EMBL" id="BAL88364.1"/>
    </source>
</evidence>